<protein>
    <submittedName>
        <fullName evidence="1">Uncharacterized protein</fullName>
    </submittedName>
</protein>
<dbReference type="RefSeq" id="WP_120623944.1">
    <property type="nucleotide sequence ID" value="NZ_RAWG01000015.1"/>
</dbReference>
<comment type="caution">
    <text evidence="1">The sequence shown here is derived from an EMBL/GenBank/DDBJ whole genome shotgun (WGS) entry which is preliminary data.</text>
</comment>
<dbReference type="Proteomes" id="UP000273405">
    <property type="component" value="Unassembled WGS sequence"/>
</dbReference>
<evidence type="ECO:0000313" key="2">
    <source>
        <dbReference type="Proteomes" id="UP000273405"/>
    </source>
</evidence>
<dbReference type="OrthoDB" id="5490054at2"/>
<dbReference type="EMBL" id="RAWG01000015">
    <property type="protein sequence ID" value="RKH47056.1"/>
    <property type="molecule type" value="Genomic_DNA"/>
</dbReference>
<keyword evidence="2" id="KW-1185">Reference proteome</keyword>
<accession>A0A3A8NRN6</accession>
<gene>
    <name evidence="1" type="ORF">D7X12_04035</name>
</gene>
<reference evidence="2" key="1">
    <citation type="submission" date="2018-09" db="EMBL/GenBank/DDBJ databases">
        <authorList>
            <person name="Livingstone P.G."/>
            <person name="Whitworth D.E."/>
        </authorList>
    </citation>
    <scope>NUCLEOTIDE SEQUENCE [LARGE SCALE GENOMIC DNA]</scope>
    <source>
        <strain evidence="2">CA040B</strain>
    </source>
</reference>
<dbReference type="AlphaFoldDB" id="A0A3A8NRN6"/>
<name>A0A3A8NRN6_9BACT</name>
<evidence type="ECO:0000313" key="1">
    <source>
        <dbReference type="EMBL" id="RKH47056.1"/>
    </source>
</evidence>
<proteinExistence type="predicted"/>
<organism evidence="1 2">
    <name type="scientific">Corallococcus sicarius</name>
    <dbReference type="NCBI Taxonomy" id="2316726"/>
    <lineage>
        <taxon>Bacteria</taxon>
        <taxon>Pseudomonadati</taxon>
        <taxon>Myxococcota</taxon>
        <taxon>Myxococcia</taxon>
        <taxon>Myxococcales</taxon>
        <taxon>Cystobacterineae</taxon>
        <taxon>Myxococcaceae</taxon>
        <taxon>Corallococcus</taxon>
    </lineage>
</organism>
<sequence>MPAYRWRVLRRDGFTRAQLQVRARSPSPVDLLEHRDARGAWSAMPAQEFVPEAEGVAVSLREPGKETDTAGRCPLGPVRADVVPVEVEAEACRRPRASPR</sequence>